<reference evidence="5 6" key="1">
    <citation type="journal article" date="2019" name="Nat. Microbiol.">
        <title>Mediterranean grassland soil C-N compound turnover is dependent on rainfall and depth, and is mediated by genomically divergent microorganisms.</title>
        <authorList>
            <person name="Diamond S."/>
            <person name="Andeer P.F."/>
            <person name="Li Z."/>
            <person name="Crits-Christoph A."/>
            <person name="Burstein D."/>
            <person name="Anantharaman K."/>
            <person name="Lane K.R."/>
            <person name="Thomas B.C."/>
            <person name="Pan C."/>
            <person name="Northen T.R."/>
            <person name="Banfield J.F."/>
        </authorList>
    </citation>
    <scope>NUCLEOTIDE SEQUENCE [LARGE SCALE GENOMIC DNA]</scope>
    <source>
        <strain evidence="5">WS_4</strain>
    </source>
</reference>
<dbReference type="InterPro" id="IPR026444">
    <property type="entry name" value="Secre_tail"/>
</dbReference>
<feature type="domain" description="PKD" evidence="4">
    <location>
        <begin position="887"/>
        <end position="974"/>
    </location>
</feature>
<accession>A0A538SU80</accession>
<dbReference type="Pfam" id="PF18911">
    <property type="entry name" value="PKD_4"/>
    <property type="match status" value="1"/>
</dbReference>
<name>A0A538SU80_UNCEI</name>
<dbReference type="InterPro" id="IPR022409">
    <property type="entry name" value="PKD/Chitinase_dom"/>
</dbReference>
<dbReference type="SMART" id="SM00191">
    <property type="entry name" value="Int_alpha"/>
    <property type="match status" value="5"/>
</dbReference>
<dbReference type="NCBIfam" id="TIGR04183">
    <property type="entry name" value="Por_Secre_tail"/>
    <property type="match status" value="1"/>
</dbReference>
<dbReference type="SUPFAM" id="SSF49299">
    <property type="entry name" value="PKD domain"/>
    <property type="match status" value="1"/>
</dbReference>
<dbReference type="InterPro" id="IPR013517">
    <property type="entry name" value="FG-GAP"/>
</dbReference>
<dbReference type="InterPro" id="IPR028994">
    <property type="entry name" value="Integrin_alpha_N"/>
</dbReference>
<evidence type="ECO:0000259" key="4">
    <source>
        <dbReference type="PROSITE" id="PS50093"/>
    </source>
</evidence>
<keyword evidence="1" id="KW-0732">Signal</keyword>
<dbReference type="SUPFAM" id="SSF69318">
    <property type="entry name" value="Integrin alpha N-terminal domain"/>
    <property type="match status" value="3"/>
</dbReference>
<dbReference type="InterPro" id="IPR013519">
    <property type="entry name" value="Int_alpha_beta-p"/>
</dbReference>
<dbReference type="InterPro" id="IPR013783">
    <property type="entry name" value="Ig-like_fold"/>
</dbReference>
<dbReference type="SMART" id="SM00089">
    <property type="entry name" value="PKD"/>
    <property type="match status" value="1"/>
</dbReference>
<dbReference type="Gene3D" id="2.60.40.10">
    <property type="entry name" value="Immunoglobulins"/>
    <property type="match status" value="2"/>
</dbReference>
<dbReference type="InterPro" id="IPR035986">
    <property type="entry name" value="PKD_dom_sf"/>
</dbReference>
<evidence type="ECO:0000313" key="5">
    <source>
        <dbReference type="EMBL" id="TMQ54911.1"/>
    </source>
</evidence>
<dbReference type="CDD" id="cd00146">
    <property type="entry name" value="PKD"/>
    <property type="match status" value="1"/>
</dbReference>
<evidence type="ECO:0000256" key="3">
    <source>
        <dbReference type="ARBA" id="ARBA00023180"/>
    </source>
</evidence>
<dbReference type="Gene3D" id="2.30.30.100">
    <property type="match status" value="2"/>
</dbReference>
<dbReference type="InterPro" id="IPR000601">
    <property type="entry name" value="PKD_dom"/>
</dbReference>
<dbReference type="AlphaFoldDB" id="A0A538SU80"/>
<dbReference type="Gene3D" id="2.130.10.130">
    <property type="entry name" value="Integrin alpha, N-terminal"/>
    <property type="match status" value="3"/>
</dbReference>
<evidence type="ECO:0000313" key="6">
    <source>
        <dbReference type="Proteomes" id="UP000319829"/>
    </source>
</evidence>
<dbReference type="PANTHER" id="PTHR46580:SF2">
    <property type="entry name" value="MAM DOMAIN-CONTAINING PROTEIN"/>
    <property type="match status" value="1"/>
</dbReference>
<evidence type="ECO:0000256" key="2">
    <source>
        <dbReference type="ARBA" id="ARBA00022737"/>
    </source>
</evidence>
<protein>
    <submittedName>
        <fullName evidence="5">PKD domain-containing protein</fullName>
    </submittedName>
</protein>
<proteinExistence type="predicted"/>
<comment type="caution">
    <text evidence="5">The sequence shown here is derived from an EMBL/GenBank/DDBJ whole genome shotgun (WGS) entry which is preliminary data.</text>
</comment>
<dbReference type="Pfam" id="PF13517">
    <property type="entry name" value="FG-GAP_3"/>
    <property type="match status" value="5"/>
</dbReference>
<dbReference type="PANTHER" id="PTHR46580">
    <property type="entry name" value="SENSOR KINASE-RELATED"/>
    <property type="match status" value="1"/>
</dbReference>
<keyword evidence="2" id="KW-0677">Repeat</keyword>
<dbReference type="Gene3D" id="2.60.40.4070">
    <property type="match status" value="1"/>
</dbReference>
<evidence type="ECO:0000256" key="1">
    <source>
        <dbReference type="ARBA" id="ARBA00022729"/>
    </source>
</evidence>
<dbReference type="EMBL" id="VBOU01000048">
    <property type="protein sequence ID" value="TMQ54911.1"/>
    <property type="molecule type" value="Genomic_DNA"/>
</dbReference>
<dbReference type="Proteomes" id="UP000319829">
    <property type="component" value="Unassembled WGS sequence"/>
</dbReference>
<keyword evidence="3" id="KW-0325">Glycoprotein</keyword>
<dbReference type="PROSITE" id="PS50093">
    <property type="entry name" value="PKD"/>
    <property type="match status" value="1"/>
</dbReference>
<gene>
    <name evidence="5" type="ORF">E6K74_04675</name>
</gene>
<sequence>MIVEEEDVAFQDLFATDPDGQPVYLSKVSGPGYMQVITGYGPRPFIEVWPRTGARSDSATVAASDHFLLDQKSFLITVKRLPSLTQPVDMVVRVNTTADQTLNATDADGDPLTFSRAFGPYFVRISTTDPGHGSASGLVHVTPGEFDVGLFETTVEVKDDLSSSVRATFRITVVNSVGGGLGARGLFTSRFISLDAGAGPSGAVLGDLNRDGLMDALVTNSDFYSGDVSVFFGIQGGTFADRVPVLRGPRPRSAQLGDFNGDRIEDLAVAINDVGGFVSVLMGRGDGTFLPRVDYPVGLNCAAIAVGDVNGDGYPDVAGASEGYVRVMLNRGDGVFGLPIDLPSRRFPIDMKLEDMNQDGALELIVAYYNENVEVFRGHGDGTFEGPTPVSSGAASLTVGDLNSDGYMDLVLANPGLGRISIFLGGSTGLGTSRQDFAAGSAPGATTIDDFNRDGRPDLAVTNSSSDSVTILFGDGTGGFVPSGGFGTGVGPAAIVSADLNLDGASDILTSNYGSGTIAIILANADGSFSGAGVFNASDHPAAAVPADFNRDGLMDLAVADHQESLISVLYGKTDGGLERVSSVQTGLAPRPIASGDLNRDGYPDLVTGNLDANSVSVILNHAGASFGPRTDVPVDRPQAVGLADLNGDGVLDLTVSGAFDYFQVGLSIMMGRGDGTFLERSEIPIRSNGITSLAIANFDTDSTLDVVGVTSDGYSSYYVVLLGHGDGSFADGTFGYLDREYQQVIATDLNQDGKTDLAFTGYVFDPPVPSNGFVSVLLGNGDGTFGSPTGFETGYLPQALAAADFNADGRPDLAVANASGNTVSLLLGNGGGTFGTKVDFGVGRYPSGIVAADMDGDGKIDLVTCNQSGGTVTVLKNRGTAPPNRAPTADAGGPYSGVAGVPVALSGLGSSDPEGSQLTFSWGFGDGAEATGPQPLHTYRGDGRFQVSLDVSDGSLGGRDTTSATISAALPGVAFLGDAHRVLPVGVGPPFTCIQVEPAQHSYENSEIIPSTIVLKSPGTGDVSEIHAIGTKDVRIWDRDRDGVAEIAACFGREDLHHLFSSVRGRTAVPVAVEGGLTTGARFRAPLEITVVGTGTSSYSIVSANPIKSRGTLTFLNPRPGPVKVQLFDAAGRLVRTIANWERAESGLIDVPLDGLSDSRARLPSGVYFYKICNVSGVTTGRLSILR</sequence>
<organism evidence="5 6">
    <name type="scientific">Eiseniibacteriota bacterium</name>
    <dbReference type="NCBI Taxonomy" id="2212470"/>
    <lineage>
        <taxon>Bacteria</taxon>
        <taxon>Candidatus Eiseniibacteriota</taxon>
    </lineage>
</organism>